<accession>A0A381ZRR6</accession>
<dbReference type="PROSITE" id="PS50975">
    <property type="entry name" value="ATP_GRASP"/>
    <property type="match status" value="1"/>
</dbReference>
<dbReference type="AlphaFoldDB" id="A0A381ZRR6"/>
<dbReference type="GO" id="GO:0005524">
    <property type="term" value="F:ATP binding"/>
    <property type="evidence" value="ECO:0007669"/>
    <property type="project" value="InterPro"/>
</dbReference>
<dbReference type="GO" id="GO:0046872">
    <property type="term" value="F:metal ion binding"/>
    <property type="evidence" value="ECO:0007669"/>
    <property type="project" value="InterPro"/>
</dbReference>
<gene>
    <name evidence="2" type="ORF">METZ01_LOCUS144426</name>
</gene>
<dbReference type="EMBL" id="UINC01022280">
    <property type="protein sequence ID" value="SVA91572.1"/>
    <property type="molecule type" value="Genomic_DNA"/>
</dbReference>
<organism evidence="2">
    <name type="scientific">marine metagenome</name>
    <dbReference type="NCBI Taxonomy" id="408172"/>
    <lineage>
        <taxon>unclassified sequences</taxon>
        <taxon>metagenomes</taxon>
        <taxon>ecological metagenomes</taxon>
    </lineage>
</organism>
<protein>
    <recommendedName>
        <fullName evidence="1">ATP-grasp domain-containing protein</fullName>
    </recommendedName>
</protein>
<name>A0A381ZRR6_9ZZZZ</name>
<evidence type="ECO:0000259" key="1">
    <source>
        <dbReference type="PROSITE" id="PS50975"/>
    </source>
</evidence>
<sequence>MKIGSFFPNQTSPVFFALSADDLELHFLREDLTPKQLADDAENKNLMCTLQVASLYMGKASDMTSFYEEFRKDNWQEVLKRYHAFFTKIGIEPVPLETAKYYPMDSYYDRVEEERGDIELVAIHLLSRSNQILHTDANALSMSQKINSKMHLARNASKVGIPVPETLVCKKSELENLNVTEFLNNYGPEVMLKVMGLSGARNVTSVDSIMSAREYLKEYSDDLELVLQRKLDHSKWTEMTVDLLISDSTIKIANTRKILFSQGLWVGNYLNANLALIDSQQEILIKVGEYAREMGYSCPEGLNCGIDFFIKGDDILITEINARYTGGLFPAEMLKRISMDKSTDGAVAFFDMVTLENLHDYLDFVDRHLFGHSKYGFSIAPMGFSPYPIQIEGQDKINVWQIVLGNFEEFKQIKTKELKPDEMQASNLIFLE</sequence>
<proteinExistence type="predicted"/>
<reference evidence="2" key="1">
    <citation type="submission" date="2018-05" db="EMBL/GenBank/DDBJ databases">
        <authorList>
            <person name="Lanie J.A."/>
            <person name="Ng W.-L."/>
            <person name="Kazmierczak K.M."/>
            <person name="Andrzejewski T.M."/>
            <person name="Davidsen T.M."/>
            <person name="Wayne K.J."/>
            <person name="Tettelin H."/>
            <person name="Glass J.I."/>
            <person name="Rusch D."/>
            <person name="Podicherti R."/>
            <person name="Tsui H.-C.T."/>
            <person name="Winkler M.E."/>
        </authorList>
    </citation>
    <scope>NUCLEOTIDE SEQUENCE</scope>
</reference>
<evidence type="ECO:0000313" key="2">
    <source>
        <dbReference type="EMBL" id="SVA91572.1"/>
    </source>
</evidence>
<dbReference type="SUPFAM" id="SSF56059">
    <property type="entry name" value="Glutathione synthetase ATP-binding domain-like"/>
    <property type="match status" value="1"/>
</dbReference>
<feature type="domain" description="ATP-grasp" evidence="1">
    <location>
        <begin position="153"/>
        <end position="348"/>
    </location>
</feature>
<dbReference type="InterPro" id="IPR011761">
    <property type="entry name" value="ATP-grasp"/>
</dbReference>